<feature type="non-terminal residue" evidence="1">
    <location>
        <position position="154"/>
    </location>
</feature>
<dbReference type="EMBL" id="CAJNIZ010002225">
    <property type="protein sequence ID" value="CAE7208168.1"/>
    <property type="molecule type" value="Genomic_DNA"/>
</dbReference>
<evidence type="ECO:0000313" key="2">
    <source>
        <dbReference type="Proteomes" id="UP000649617"/>
    </source>
</evidence>
<organism evidence="1 2">
    <name type="scientific">Symbiodinium pilosum</name>
    <name type="common">Dinoflagellate</name>
    <dbReference type="NCBI Taxonomy" id="2952"/>
    <lineage>
        <taxon>Eukaryota</taxon>
        <taxon>Sar</taxon>
        <taxon>Alveolata</taxon>
        <taxon>Dinophyceae</taxon>
        <taxon>Suessiales</taxon>
        <taxon>Symbiodiniaceae</taxon>
        <taxon>Symbiodinium</taxon>
    </lineage>
</organism>
<feature type="non-terminal residue" evidence="1">
    <location>
        <position position="1"/>
    </location>
</feature>
<gene>
    <name evidence="1" type="primary">PCMTD1</name>
    <name evidence="1" type="ORF">SPIL2461_LOCUS2125</name>
</gene>
<proteinExistence type="predicted"/>
<sequence>APTPLGVLPVVGLPGVPFAFALRQKPWSVERNWAYPRSFRQVAAVLQNQASLGLVPVELWVEHILPWCPRWWFDVPGKRAHGKSGTLALLAAASRSMSKAFFNSSTCSTRSGSSFDEAEAPFSGDEVNVTADEVPLVQPRRQHRGLCLAAQRAV</sequence>
<keyword evidence="2" id="KW-1185">Reference proteome</keyword>
<evidence type="ECO:0000313" key="1">
    <source>
        <dbReference type="EMBL" id="CAE7208168.1"/>
    </source>
</evidence>
<dbReference type="AlphaFoldDB" id="A0A812JPL6"/>
<accession>A0A812JPL6</accession>
<comment type="caution">
    <text evidence="1">The sequence shown here is derived from an EMBL/GenBank/DDBJ whole genome shotgun (WGS) entry which is preliminary data.</text>
</comment>
<reference evidence="1" key="1">
    <citation type="submission" date="2021-02" db="EMBL/GenBank/DDBJ databases">
        <authorList>
            <person name="Dougan E. K."/>
            <person name="Rhodes N."/>
            <person name="Thang M."/>
            <person name="Chan C."/>
        </authorList>
    </citation>
    <scope>NUCLEOTIDE SEQUENCE</scope>
</reference>
<dbReference type="Proteomes" id="UP000649617">
    <property type="component" value="Unassembled WGS sequence"/>
</dbReference>
<protein>
    <submittedName>
        <fullName evidence="1">PCMTD1 protein</fullName>
    </submittedName>
</protein>
<name>A0A812JPL6_SYMPI</name>